<keyword evidence="3" id="KW-1185">Reference proteome</keyword>
<protein>
    <submittedName>
        <fullName evidence="2">Uncharacterized protein</fullName>
    </submittedName>
</protein>
<dbReference type="EMBL" id="JAJAGQ010000017">
    <property type="protein sequence ID" value="KAJ8538192.1"/>
    <property type="molecule type" value="Genomic_DNA"/>
</dbReference>
<comment type="caution">
    <text evidence="2">The sequence shown here is derived from an EMBL/GenBank/DDBJ whole genome shotgun (WGS) entry which is preliminary data.</text>
</comment>
<dbReference type="PANTHER" id="PTHR34222">
    <property type="entry name" value="GAG_PRE-INTEGRS DOMAIN-CONTAINING PROTEIN"/>
    <property type="match status" value="1"/>
</dbReference>
<dbReference type="OrthoDB" id="1938235at2759"/>
<keyword evidence="1" id="KW-0472">Membrane</keyword>
<evidence type="ECO:0000313" key="2">
    <source>
        <dbReference type="EMBL" id="KAJ8538192.1"/>
    </source>
</evidence>
<dbReference type="Proteomes" id="UP001152561">
    <property type="component" value="Unassembled WGS sequence"/>
</dbReference>
<reference evidence="3" key="1">
    <citation type="journal article" date="2023" name="Proc. Natl. Acad. Sci. U.S.A.">
        <title>Genomic and structural basis for evolution of tropane alkaloid biosynthesis.</title>
        <authorList>
            <person name="Wanga Y.-J."/>
            <person name="Taina T."/>
            <person name="Yua J.-Y."/>
            <person name="Lia J."/>
            <person name="Xua B."/>
            <person name="Chenc J."/>
            <person name="D'Auriad J.C."/>
            <person name="Huanga J.-P."/>
            <person name="Huanga S.-X."/>
        </authorList>
    </citation>
    <scope>NUCLEOTIDE SEQUENCE [LARGE SCALE GENOMIC DNA]</scope>
    <source>
        <strain evidence="3">cv. KIB-2019</strain>
    </source>
</reference>
<name>A0A9Q1LJ09_9SOLA</name>
<organism evidence="2 3">
    <name type="scientific">Anisodus acutangulus</name>
    <dbReference type="NCBI Taxonomy" id="402998"/>
    <lineage>
        <taxon>Eukaryota</taxon>
        <taxon>Viridiplantae</taxon>
        <taxon>Streptophyta</taxon>
        <taxon>Embryophyta</taxon>
        <taxon>Tracheophyta</taxon>
        <taxon>Spermatophyta</taxon>
        <taxon>Magnoliopsida</taxon>
        <taxon>eudicotyledons</taxon>
        <taxon>Gunneridae</taxon>
        <taxon>Pentapetalae</taxon>
        <taxon>asterids</taxon>
        <taxon>lamiids</taxon>
        <taxon>Solanales</taxon>
        <taxon>Solanaceae</taxon>
        <taxon>Solanoideae</taxon>
        <taxon>Hyoscyameae</taxon>
        <taxon>Anisodus</taxon>
    </lineage>
</organism>
<gene>
    <name evidence="2" type="ORF">K7X08_014732</name>
</gene>
<evidence type="ECO:0000313" key="3">
    <source>
        <dbReference type="Proteomes" id="UP001152561"/>
    </source>
</evidence>
<feature type="transmembrane region" description="Helical" evidence="1">
    <location>
        <begin position="38"/>
        <end position="58"/>
    </location>
</feature>
<keyword evidence="1" id="KW-0812">Transmembrane</keyword>
<sequence length="166" mass="19396">MNIVAKDLYSTVIYGTDAHKVWEDLREKFDKVNASRAFFLHKYIVILTYGTTSMFVYFSRLRELWDEFQSLIPPPCCPCPESRKYSNHFQLQRLWHFLMGLNKSYDHAKSQVLMTYPLPNINQTYAMIIIVESQRKITQNFGTGQSNEVGESVALMTSKFYNTSPQ</sequence>
<accession>A0A9Q1LJ09</accession>
<evidence type="ECO:0000256" key="1">
    <source>
        <dbReference type="SAM" id="Phobius"/>
    </source>
</evidence>
<keyword evidence="1" id="KW-1133">Transmembrane helix</keyword>
<dbReference type="AlphaFoldDB" id="A0A9Q1LJ09"/>
<dbReference type="PANTHER" id="PTHR34222:SF82">
    <property type="entry name" value="CCHC-TYPE DOMAIN-CONTAINING PROTEIN"/>
    <property type="match status" value="1"/>
</dbReference>
<proteinExistence type="predicted"/>